<keyword evidence="1" id="KW-0472">Membrane</keyword>
<dbReference type="AlphaFoldDB" id="A0A9D2N971"/>
<reference evidence="2" key="1">
    <citation type="journal article" date="2021" name="PeerJ">
        <title>Extensive microbial diversity within the chicken gut microbiome revealed by metagenomics and culture.</title>
        <authorList>
            <person name="Gilroy R."/>
            <person name="Ravi A."/>
            <person name="Getino M."/>
            <person name="Pursley I."/>
            <person name="Horton D.L."/>
            <person name="Alikhan N.F."/>
            <person name="Baker D."/>
            <person name="Gharbi K."/>
            <person name="Hall N."/>
            <person name="Watson M."/>
            <person name="Adriaenssens E.M."/>
            <person name="Foster-Nyarko E."/>
            <person name="Jarju S."/>
            <person name="Secka A."/>
            <person name="Antonio M."/>
            <person name="Oren A."/>
            <person name="Chaudhuri R.R."/>
            <person name="La Ragione R."/>
            <person name="Hildebrand F."/>
            <person name="Pallen M.J."/>
        </authorList>
    </citation>
    <scope>NUCLEOTIDE SEQUENCE</scope>
    <source>
        <strain evidence="2">CHK185-5351</strain>
    </source>
</reference>
<dbReference type="EMBL" id="DWWU01000006">
    <property type="protein sequence ID" value="HJC14406.1"/>
    <property type="molecule type" value="Genomic_DNA"/>
</dbReference>
<evidence type="ECO:0000256" key="1">
    <source>
        <dbReference type="SAM" id="Phobius"/>
    </source>
</evidence>
<keyword evidence="1" id="KW-1133">Transmembrane helix</keyword>
<name>A0A9D2N971_9FIRM</name>
<proteinExistence type="predicted"/>
<keyword evidence="1" id="KW-0812">Transmembrane</keyword>
<comment type="caution">
    <text evidence="2">The sequence shown here is derived from an EMBL/GenBank/DDBJ whole genome shotgun (WGS) entry which is preliminary data.</text>
</comment>
<sequence length="144" mass="16350">MNRKKYPVVNIGTTSLLTVFVILCMVTFAALSWLTAVRNAQLNERVQERTEAWYQAANAAYEKIAEIDETLQEYRADGRWEQAPPEYSFSIPIDENSKLRVRLTTHAPDSETSALYTIAEFSEVSVREWDGDNSIRLFPADGGL</sequence>
<organism evidence="2 3">
    <name type="scientific">Candidatus Fusicatenibacter intestinigallinarum</name>
    <dbReference type="NCBI Taxonomy" id="2838598"/>
    <lineage>
        <taxon>Bacteria</taxon>
        <taxon>Bacillati</taxon>
        <taxon>Bacillota</taxon>
        <taxon>Clostridia</taxon>
        <taxon>Lachnospirales</taxon>
        <taxon>Lachnospiraceae</taxon>
        <taxon>Fusicatenibacter</taxon>
    </lineage>
</organism>
<accession>A0A9D2N971</accession>
<gene>
    <name evidence="2" type="ORF">H9705_01080</name>
</gene>
<reference evidence="2" key="2">
    <citation type="submission" date="2021-04" db="EMBL/GenBank/DDBJ databases">
        <authorList>
            <person name="Gilroy R."/>
        </authorList>
    </citation>
    <scope>NUCLEOTIDE SEQUENCE</scope>
    <source>
        <strain evidence="2">CHK185-5351</strain>
    </source>
</reference>
<feature type="transmembrane region" description="Helical" evidence="1">
    <location>
        <begin position="12"/>
        <end position="34"/>
    </location>
</feature>
<protein>
    <submittedName>
        <fullName evidence="2">Uncharacterized protein</fullName>
    </submittedName>
</protein>
<evidence type="ECO:0000313" key="3">
    <source>
        <dbReference type="Proteomes" id="UP000823849"/>
    </source>
</evidence>
<dbReference type="Proteomes" id="UP000823849">
    <property type="component" value="Unassembled WGS sequence"/>
</dbReference>
<evidence type="ECO:0000313" key="2">
    <source>
        <dbReference type="EMBL" id="HJC14406.1"/>
    </source>
</evidence>